<dbReference type="EMBL" id="BONX01000035">
    <property type="protein sequence ID" value="GIG98465.1"/>
    <property type="molecule type" value="Genomic_DNA"/>
</dbReference>
<keyword evidence="2" id="KW-0677">Repeat</keyword>
<proteinExistence type="predicted"/>
<dbReference type="Proteomes" id="UP000621500">
    <property type="component" value="Unassembled WGS sequence"/>
</dbReference>
<dbReference type="InterPro" id="IPR001680">
    <property type="entry name" value="WD40_rpt"/>
</dbReference>
<dbReference type="PANTHER" id="PTHR22847:SF637">
    <property type="entry name" value="WD REPEAT DOMAIN 5B"/>
    <property type="match status" value="1"/>
</dbReference>
<dbReference type="Gene3D" id="2.130.10.10">
    <property type="entry name" value="YVTN repeat-like/Quinoprotein amine dehydrogenase"/>
    <property type="match status" value="3"/>
</dbReference>
<reference evidence="4 5" key="1">
    <citation type="submission" date="2021-01" db="EMBL/GenBank/DDBJ databases">
        <title>Whole genome shotgun sequence of Plantactinospora mayteni NBRC 109088.</title>
        <authorList>
            <person name="Komaki H."/>
            <person name="Tamura T."/>
        </authorList>
    </citation>
    <scope>NUCLEOTIDE SEQUENCE [LARGE SCALE GENOMIC DNA]</scope>
    <source>
        <strain evidence="4 5">NBRC 109088</strain>
    </source>
</reference>
<protein>
    <recommendedName>
        <fullName evidence="6">WD40 repeat domain-containing protein</fullName>
    </recommendedName>
</protein>
<evidence type="ECO:0000256" key="2">
    <source>
        <dbReference type="ARBA" id="ARBA00022737"/>
    </source>
</evidence>
<dbReference type="SMART" id="SM00320">
    <property type="entry name" value="WD40"/>
    <property type="match status" value="4"/>
</dbReference>
<sequence>MTDGTGRRTPEWFARRTAAEPAWTGQPLWAWGPPGRRPRPLPARPGPYQPVPAWVTALLGFTDDRTGRPRALVTSYAGARVVLDLSDGGLVGAVDERAHARASATTRIDGEQLVVSGAGAGYLQVSDLDSGRSRWRQWCGDVRSLATVTLAGRPFAVLTGGSPHLEIWSLGADRGARLHTLRTGSERISVLAATEAGEAAVLAVGTSTGRVSLWRLEPTPAGDDVRVEPLGEYGFEVSGLVTVLGFADWHGRPILLGAAGRVARAWDLPAGRPLGPAFAAHTGQVNSVLAGRLGERTVLWSGDDATVRAWLPETGRQLGEAFRYPYEAAPTRTIGVEIGGRPMLVTGDGAGLVWVWDPERPYPFRRDLPSGDQDLPSSDRDLLSGGRGDRAPDSLGVSGYRLAVASPAGQPVLLAALPGHPVRGFEPATGAEVELPPHGVPDGSTLVPGEHPVLAGIGPDHVELWDPATGDRIGPVPLGRNRPGHPGTALPDAAGDSGPVGPVGAGLLGPVGTGLLGPVGTGLLGPVGTGLVDGRRVLLVADGTALVRVDVATGRLDRSPTGHSGRIRGLALGELAGVPVGLTAAEDDTVRLWHLDAWGSSGRTVLDGHGGAAYAVTTATVHGRGLVFGAGRNGQVRCVDVTDLVRSKRAGRLGDVEPDAGGESDGPAAPVADELPPEPVVVLTATRPVRSLAVVRAGRTDWLVAADGSTLRWQPVGEPGTPGQTIEVGAPVTDLVALPGVLVVAAGDGLLGYRPPPDRTG</sequence>
<feature type="region of interest" description="Disordered" evidence="3">
    <location>
        <begin position="365"/>
        <end position="391"/>
    </location>
</feature>
<dbReference type="InterPro" id="IPR011047">
    <property type="entry name" value="Quinoprotein_ADH-like_sf"/>
</dbReference>
<accession>A0ABQ4EUX2</accession>
<keyword evidence="5" id="KW-1185">Reference proteome</keyword>
<dbReference type="SUPFAM" id="SSF50998">
    <property type="entry name" value="Quinoprotein alcohol dehydrogenase-like"/>
    <property type="match status" value="2"/>
</dbReference>
<feature type="region of interest" description="Disordered" evidence="3">
    <location>
        <begin position="650"/>
        <end position="674"/>
    </location>
</feature>
<keyword evidence="1" id="KW-0853">WD repeat</keyword>
<name>A0ABQ4EUX2_9ACTN</name>
<organism evidence="4 5">
    <name type="scientific">Plantactinospora mayteni</name>
    <dbReference type="NCBI Taxonomy" id="566021"/>
    <lineage>
        <taxon>Bacteria</taxon>
        <taxon>Bacillati</taxon>
        <taxon>Actinomycetota</taxon>
        <taxon>Actinomycetes</taxon>
        <taxon>Micromonosporales</taxon>
        <taxon>Micromonosporaceae</taxon>
        <taxon>Plantactinospora</taxon>
    </lineage>
</organism>
<evidence type="ECO:0008006" key="6">
    <source>
        <dbReference type="Google" id="ProtNLM"/>
    </source>
</evidence>
<feature type="compositionally biased region" description="Basic and acidic residues" evidence="3">
    <location>
        <begin position="377"/>
        <end position="391"/>
    </location>
</feature>
<evidence type="ECO:0000313" key="4">
    <source>
        <dbReference type="EMBL" id="GIG98465.1"/>
    </source>
</evidence>
<evidence type="ECO:0000313" key="5">
    <source>
        <dbReference type="Proteomes" id="UP000621500"/>
    </source>
</evidence>
<gene>
    <name evidence="4" type="ORF">Pma05_50380</name>
</gene>
<comment type="caution">
    <text evidence="4">The sequence shown here is derived from an EMBL/GenBank/DDBJ whole genome shotgun (WGS) entry which is preliminary data.</text>
</comment>
<dbReference type="PANTHER" id="PTHR22847">
    <property type="entry name" value="WD40 REPEAT PROTEIN"/>
    <property type="match status" value="1"/>
</dbReference>
<evidence type="ECO:0000256" key="3">
    <source>
        <dbReference type="SAM" id="MobiDB-lite"/>
    </source>
</evidence>
<dbReference type="InterPro" id="IPR015943">
    <property type="entry name" value="WD40/YVTN_repeat-like_dom_sf"/>
</dbReference>
<evidence type="ECO:0000256" key="1">
    <source>
        <dbReference type="ARBA" id="ARBA00022574"/>
    </source>
</evidence>